<feature type="active site" description="Thioimide intermediate" evidence="5">
    <location>
        <position position="38"/>
    </location>
</feature>
<feature type="active site" description="Proton donor" evidence="5">
    <location>
        <position position="45"/>
    </location>
</feature>
<evidence type="ECO:0000256" key="1">
    <source>
        <dbReference type="ARBA" id="ARBA00022490"/>
    </source>
</evidence>
<dbReference type="NCBIfam" id="TIGR03139">
    <property type="entry name" value="QueF-II"/>
    <property type="match status" value="1"/>
</dbReference>
<keyword evidence="2 5" id="KW-0671">Queuosine biosynthesis</keyword>
<organism evidence="6 7">
    <name type="scientific">Candidatus Desantisbacteria bacterium CG_4_10_14_0_8_um_filter_48_22</name>
    <dbReference type="NCBI Taxonomy" id="1974543"/>
    <lineage>
        <taxon>Bacteria</taxon>
        <taxon>Candidatus Desantisiibacteriota</taxon>
    </lineage>
</organism>
<dbReference type="GO" id="GO:0008616">
    <property type="term" value="P:tRNA queuosine(34) biosynthetic process"/>
    <property type="evidence" value="ECO:0007669"/>
    <property type="project" value="UniProtKB-UniRule"/>
</dbReference>
<feature type="binding site" evidence="5">
    <location>
        <begin position="79"/>
        <end position="80"/>
    </location>
    <ligand>
        <name>substrate</name>
    </ligand>
</feature>
<comment type="subcellular location">
    <subcellularLocation>
        <location evidence="5">Cytoplasm</location>
    </subcellularLocation>
</comment>
<evidence type="ECO:0000256" key="3">
    <source>
        <dbReference type="ARBA" id="ARBA00022857"/>
    </source>
</evidence>
<dbReference type="Pfam" id="PF14489">
    <property type="entry name" value="QueF"/>
    <property type="match status" value="1"/>
</dbReference>
<evidence type="ECO:0000256" key="4">
    <source>
        <dbReference type="ARBA" id="ARBA00023002"/>
    </source>
</evidence>
<comment type="catalytic activity">
    <reaction evidence="5">
        <text>7-aminomethyl-7-carbaguanine + 2 NADP(+) = 7-cyano-7-carbaguanine + 2 NADPH + 3 H(+)</text>
        <dbReference type="Rhea" id="RHEA:13409"/>
        <dbReference type="ChEBI" id="CHEBI:15378"/>
        <dbReference type="ChEBI" id="CHEBI:45075"/>
        <dbReference type="ChEBI" id="CHEBI:57783"/>
        <dbReference type="ChEBI" id="CHEBI:58349"/>
        <dbReference type="ChEBI" id="CHEBI:58703"/>
        <dbReference type="EC" id="1.7.1.13"/>
    </reaction>
</comment>
<comment type="caution">
    <text evidence="6">The sequence shown here is derived from an EMBL/GenBank/DDBJ whole genome shotgun (WGS) entry which is preliminary data.</text>
</comment>
<dbReference type="PANTHER" id="PTHR34354">
    <property type="entry name" value="NADPH-DEPENDENT 7-CYANO-7-DEAZAGUANINE REDUCTASE"/>
    <property type="match status" value="1"/>
</dbReference>
<accession>A0A2M7SAP2</accession>
<dbReference type="Proteomes" id="UP000229307">
    <property type="component" value="Unassembled WGS sequence"/>
</dbReference>
<keyword evidence="1 5" id="KW-0963">Cytoplasm</keyword>
<comment type="pathway">
    <text evidence="5">tRNA modification; tRNA-queuosine biosynthesis.</text>
</comment>
<proteinExistence type="inferred from homology"/>
<dbReference type="InterPro" id="IPR043133">
    <property type="entry name" value="GTP-CH-I_C/QueF"/>
</dbReference>
<dbReference type="InterPro" id="IPR016856">
    <property type="entry name" value="QueF_type1"/>
</dbReference>
<reference evidence="7" key="1">
    <citation type="submission" date="2017-09" db="EMBL/GenBank/DDBJ databases">
        <title>Depth-based differentiation of microbial function through sediment-hosted aquifers and enrichment of novel symbionts in the deep terrestrial subsurface.</title>
        <authorList>
            <person name="Probst A.J."/>
            <person name="Ladd B."/>
            <person name="Jarett J.K."/>
            <person name="Geller-Mcgrath D.E."/>
            <person name="Sieber C.M.K."/>
            <person name="Emerson J.B."/>
            <person name="Anantharaman K."/>
            <person name="Thomas B.C."/>
            <person name="Malmstrom R."/>
            <person name="Stieglmeier M."/>
            <person name="Klingl A."/>
            <person name="Woyke T."/>
            <person name="Ryan C.M."/>
            <person name="Banfield J.F."/>
        </authorList>
    </citation>
    <scope>NUCLEOTIDE SEQUENCE [LARGE SCALE GENOMIC DNA]</scope>
</reference>
<evidence type="ECO:0000256" key="5">
    <source>
        <dbReference type="HAMAP-Rule" id="MF_00818"/>
    </source>
</evidence>
<dbReference type="InterPro" id="IPR029500">
    <property type="entry name" value="QueF"/>
</dbReference>
<dbReference type="GO" id="GO:0005737">
    <property type="term" value="C:cytoplasm"/>
    <property type="evidence" value="ECO:0007669"/>
    <property type="project" value="UniProtKB-SubCell"/>
</dbReference>
<evidence type="ECO:0000256" key="2">
    <source>
        <dbReference type="ARBA" id="ARBA00022785"/>
    </source>
</evidence>
<keyword evidence="3 5" id="KW-0521">NADP</keyword>
<evidence type="ECO:0000313" key="6">
    <source>
        <dbReference type="EMBL" id="PIZ16343.1"/>
    </source>
</evidence>
<dbReference type="Gene3D" id="3.30.1130.10">
    <property type="match status" value="1"/>
</dbReference>
<keyword evidence="4 5" id="KW-0560">Oxidoreductase</keyword>
<evidence type="ECO:0000313" key="7">
    <source>
        <dbReference type="Proteomes" id="UP000229307"/>
    </source>
</evidence>
<dbReference type="SUPFAM" id="SSF55620">
    <property type="entry name" value="Tetrahydrobiopterin biosynthesis enzymes-like"/>
    <property type="match status" value="1"/>
</dbReference>
<protein>
    <recommendedName>
        <fullName evidence="5">NADPH-dependent 7-cyano-7-deazaguanine reductase</fullName>
        <ecNumber evidence="5">1.7.1.13</ecNumber>
    </recommendedName>
    <alternativeName>
        <fullName evidence="5">7-cyano-7-carbaguanine reductase</fullName>
    </alternativeName>
    <alternativeName>
        <fullName evidence="5">NADPH-dependent nitrile oxidoreductase</fullName>
    </alternativeName>
    <alternativeName>
        <fullName evidence="5">PreQ(0) reductase</fullName>
    </alternativeName>
</protein>
<dbReference type="InterPro" id="IPR050084">
    <property type="entry name" value="NADPH_dep_7-cyano-7-deazaG_red"/>
</dbReference>
<comment type="similarity">
    <text evidence="5">Belongs to the GTP cyclohydrolase I family. QueF type 1 subfamily.</text>
</comment>
<comment type="function">
    <text evidence="5">Catalyzes the NADPH-dependent reduction of 7-cyano-7-deazaguanine (preQ0) to 7-aminomethyl-7-deazaguanine (preQ1).</text>
</comment>
<dbReference type="EMBL" id="PFMR01000193">
    <property type="protein sequence ID" value="PIZ16343.1"/>
    <property type="molecule type" value="Genomic_DNA"/>
</dbReference>
<dbReference type="AlphaFoldDB" id="A0A2M7SAP2"/>
<dbReference type="HAMAP" id="MF_00818">
    <property type="entry name" value="QueF_type1"/>
    <property type="match status" value="1"/>
</dbReference>
<dbReference type="GO" id="GO:0033739">
    <property type="term" value="F:preQ1 synthase activity"/>
    <property type="evidence" value="ECO:0007669"/>
    <property type="project" value="UniProtKB-UniRule"/>
</dbReference>
<gene>
    <name evidence="5" type="primary">queF</name>
    <name evidence="6" type="ORF">COY52_07280</name>
</gene>
<sequence>MKYGEKEIKKAKLETWPNKNKKRDYLIETTLPEFTCLCPRSGYPDFAAIKVRYIPDTKIVELRSIKLYINGFRNVYISHEEAVNRILDDLVKALGPRWVEVTGDFNPRGNVKTVITARHCKKGYRFPKLLIIQTKRSPRRH</sequence>
<feature type="binding site" evidence="5">
    <location>
        <begin position="60"/>
        <end position="62"/>
    </location>
    <ligand>
        <name>substrate</name>
    </ligand>
</feature>
<dbReference type="EC" id="1.7.1.13" evidence="5"/>
<dbReference type="PIRSF" id="PIRSF027377">
    <property type="entry name" value="Nitrile_oxidored_QueF"/>
    <property type="match status" value="1"/>
</dbReference>
<dbReference type="PANTHER" id="PTHR34354:SF1">
    <property type="entry name" value="NADPH-DEPENDENT 7-CYANO-7-DEAZAGUANINE REDUCTASE"/>
    <property type="match status" value="1"/>
</dbReference>
<dbReference type="UniPathway" id="UPA00392"/>
<name>A0A2M7SAP2_9BACT</name>